<dbReference type="Proteomes" id="UP000509594">
    <property type="component" value="Chromosome"/>
</dbReference>
<sequence>MQYYVNTLGPGDVFRDWLVEILGDRISNKECETDVYKYDPSSHTVCRYNFRGEEYSVIVKFFAEACGNNREYNAWDAVLNEYSNLKKAGSLINVAEPVAINEEFNCALVTEYINGKPLMWYLKHDDHLFDRLSSLARMLRTLHDNTQCEYNKEKEFANFHHTLDQLSPDSSKRETFNELIGKWWYSPVLDREYGCMIHRDTSPLNYIFNNGTPYALDLESSWHHANNVRDLGTLCAELKNYFRLNCGSAYKAEPYIGHFLWQYSRNEDEFFRITKALPFFMSIGLLRIARLHRNTAHYHYLLREAEECLKTIR</sequence>
<dbReference type="AlphaFoldDB" id="A0A7D5IQF1"/>
<evidence type="ECO:0000313" key="2">
    <source>
        <dbReference type="Proteomes" id="UP000509594"/>
    </source>
</evidence>
<accession>A0A7D5IQF1</accession>
<reference evidence="1 2" key="1">
    <citation type="submission" date="2020-06" db="EMBL/GenBank/DDBJ databases">
        <title>Methanolobus halotolerans sp. nov., isolated from a saline lake Tus in Siberia.</title>
        <authorList>
            <person name="Shen Y."/>
            <person name="Chen S.-C."/>
            <person name="Lai M.-C."/>
            <person name="Huang H.-H."/>
            <person name="Chiu H.-H."/>
            <person name="Tang S.-L."/>
            <person name="Rogozin D.Y."/>
            <person name="Degermendzhy A.G."/>
        </authorList>
    </citation>
    <scope>NUCLEOTIDE SEQUENCE [LARGE SCALE GENOMIC DNA]</scope>
    <source>
        <strain evidence="1 2">DSM 21339</strain>
    </source>
</reference>
<dbReference type="KEGG" id="mzi:HWN40_09580"/>
<name>A0A7D5IQF1_9EURY</name>
<keyword evidence="1" id="KW-0808">Transferase</keyword>
<organism evidence="1 2">
    <name type="scientific">Methanolobus zinderi</name>
    <dbReference type="NCBI Taxonomy" id="536044"/>
    <lineage>
        <taxon>Archaea</taxon>
        <taxon>Methanobacteriati</taxon>
        <taxon>Methanobacteriota</taxon>
        <taxon>Stenosarchaea group</taxon>
        <taxon>Methanomicrobia</taxon>
        <taxon>Methanosarcinales</taxon>
        <taxon>Methanosarcinaceae</taxon>
        <taxon>Methanolobus</taxon>
    </lineage>
</organism>
<protein>
    <submittedName>
        <fullName evidence="1">Aminoglycoside phosphotransferase family protein</fullName>
    </submittedName>
</protein>
<dbReference type="EMBL" id="CP058215">
    <property type="protein sequence ID" value="QLC50467.1"/>
    <property type="molecule type" value="Genomic_DNA"/>
</dbReference>
<evidence type="ECO:0000313" key="1">
    <source>
        <dbReference type="EMBL" id="QLC50467.1"/>
    </source>
</evidence>
<keyword evidence="2" id="KW-1185">Reference proteome</keyword>
<dbReference type="SUPFAM" id="SSF56112">
    <property type="entry name" value="Protein kinase-like (PK-like)"/>
    <property type="match status" value="1"/>
</dbReference>
<dbReference type="RefSeq" id="WP_176965523.1">
    <property type="nucleotide sequence ID" value="NZ_CP058215.1"/>
</dbReference>
<dbReference type="OrthoDB" id="106212at2157"/>
<gene>
    <name evidence="1" type="ORF">HWN40_09580</name>
</gene>
<dbReference type="GO" id="GO:0016740">
    <property type="term" value="F:transferase activity"/>
    <property type="evidence" value="ECO:0007669"/>
    <property type="project" value="UniProtKB-KW"/>
</dbReference>
<dbReference type="InterPro" id="IPR011009">
    <property type="entry name" value="Kinase-like_dom_sf"/>
</dbReference>
<dbReference type="GeneID" id="55821925"/>
<proteinExistence type="predicted"/>